<feature type="chain" id="PRO_5044552903" evidence="1">
    <location>
        <begin position="31"/>
        <end position="95"/>
    </location>
</feature>
<evidence type="ECO:0000313" key="4">
    <source>
        <dbReference type="WBParaSite" id="TCNE_0000150801-mRNA-1"/>
    </source>
</evidence>
<reference evidence="4" key="1">
    <citation type="submission" date="2016-06" db="UniProtKB">
        <authorList>
            <consortium name="WormBaseParasite"/>
        </authorList>
    </citation>
    <scope>IDENTIFICATION</scope>
</reference>
<dbReference type="EMBL" id="UYWY01001161">
    <property type="protein sequence ID" value="VDM26291.1"/>
    <property type="molecule type" value="Genomic_DNA"/>
</dbReference>
<keyword evidence="3" id="KW-1185">Reference proteome</keyword>
<protein>
    <submittedName>
        <fullName evidence="4">Secreted protein</fullName>
    </submittedName>
</protein>
<evidence type="ECO:0000256" key="1">
    <source>
        <dbReference type="SAM" id="SignalP"/>
    </source>
</evidence>
<accession>A0A183TZ39</accession>
<sequence>MSCLCCRLGVRLCGTVSIFCVGARTWPVRAVGSDCYGVREAAIRIWAGRLAAASGGGCGDGGGFGDGGGLGTAAAAAVAQAAAIPEVDPLLEEQR</sequence>
<keyword evidence="1" id="KW-0732">Signal</keyword>
<dbReference type="WBParaSite" id="TCNE_0000150801-mRNA-1">
    <property type="protein sequence ID" value="TCNE_0000150801-mRNA-1"/>
    <property type="gene ID" value="TCNE_0000150801"/>
</dbReference>
<feature type="signal peptide" evidence="1">
    <location>
        <begin position="1"/>
        <end position="30"/>
    </location>
</feature>
<name>A0A183TZ39_TOXCA</name>
<evidence type="ECO:0000313" key="2">
    <source>
        <dbReference type="EMBL" id="VDM26291.1"/>
    </source>
</evidence>
<dbReference type="AlphaFoldDB" id="A0A183TZ39"/>
<evidence type="ECO:0000313" key="3">
    <source>
        <dbReference type="Proteomes" id="UP000050794"/>
    </source>
</evidence>
<proteinExistence type="predicted"/>
<reference evidence="2 3" key="2">
    <citation type="submission" date="2018-11" db="EMBL/GenBank/DDBJ databases">
        <authorList>
            <consortium name="Pathogen Informatics"/>
        </authorList>
    </citation>
    <scope>NUCLEOTIDE SEQUENCE [LARGE SCALE GENOMIC DNA]</scope>
</reference>
<dbReference type="Proteomes" id="UP000050794">
    <property type="component" value="Unassembled WGS sequence"/>
</dbReference>
<gene>
    <name evidence="2" type="ORF">TCNE_LOCUS1509</name>
</gene>
<organism evidence="3 4">
    <name type="scientific">Toxocara canis</name>
    <name type="common">Canine roundworm</name>
    <dbReference type="NCBI Taxonomy" id="6265"/>
    <lineage>
        <taxon>Eukaryota</taxon>
        <taxon>Metazoa</taxon>
        <taxon>Ecdysozoa</taxon>
        <taxon>Nematoda</taxon>
        <taxon>Chromadorea</taxon>
        <taxon>Rhabditida</taxon>
        <taxon>Spirurina</taxon>
        <taxon>Ascaridomorpha</taxon>
        <taxon>Ascaridoidea</taxon>
        <taxon>Toxocaridae</taxon>
        <taxon>Toxocara</taxon>
    </lineage>
</organism>